<feature type="transmembrane region" description="Helical" evidence="6">
    <location>
        <begin position="153"/>
        <end position="170"/>
    </location>
</feature>
<name>A0ABT0X5B2_9ACTN</name>
<reference evidence="7" key="1">
    <citation type="journal article" date="2023" name="Int. J. Syst. Evol. Microbiol.">
        <title>Streptomyces meridianus sp. nov. isolated from brackish water of the Tagus estuary in Alcochete, Portugal.</title>
        <authorList>
            <person name="Santos J.D.N."/>
            <person name="Klimek D."/>
            <person name="Calusinska M."/>
            <person name="Lobo Da Cunha A."/>
            <person name="Catita J."/>
            <person name="Goncalves H."/>
            <person name="Gonzalez I."/>
            <person name="Reyes F."/>
            <person name="Lage O.M."/>
        </authorList>
    </citation>
    <scope>NUCLEOTIDE SEQUENCE</scope>
    <source>
        <strain evidence="7">MTZ3.1</strain>
    </source>
</reference>
<protein>
    <submittedName>
        <fullName evidence="7">APC family permease</fullName>
    </submittedName>
</protein>
<evidence type="ECO:0000256" key="4">
    <source>
        <dbReference type="ARBA" id="ARBA00022989"/>
    </source>
</evidence>
<dbReference type="Proteomes" id="UP001167160">
    <property type="component" value="Unassembled WGS sequence"/>
</dbReference>
<dbReference type="InterPro" id="IPR002293">
    <property type="entry name" value="AA/rel_permease1"/>
</dbReference>
<dbReference type="PANTHER" id="PTHR42770:SF7">
    <property type="entry name" value="MEMBRANE PROTEIN"/>
    <property type="match status" value="1"/>
</dbReference>
<dbReference type="InterPro" id="IPR050367">
    <property type="entry name" value="APC_superfamily"/>
</dbReference>
<dbReference type="EMBL" id="JAMQGM010000013">
    <property type="protein sequence ID" value="MCM2576842.1"/>
    <property type="molecule type" value="Genomic_DNA"/>
</dbReference>
<evidence type="ECO:0000256" key="3">
    <source>
        <dbReference type="ARBA" id="ARBA00022692"/>
    </source>
</evidence>
<evidence type="ECO:0000256" key="5">
    <source>
        <dbReference type="ARBA" id="ARBA00023136"/>
    </source>
</evidence>
<sequence>MSRPAPPDDAPELRRRLGVSDAVTIGLGAMIGAGIFAALGPAARAAGTGLLLGLAVAAVVAYCNATSSARLAARYPASGGTYVYGRERLGDFWGYLAGWAFVIGKTASCAAMALTVGSYVWPGQAHAVAVAAVVALTAVNYGGVQKSAWLTRWIVAVVLAVLAAVVVAALSSAEADAARLGIGGDVTPGGILQAAGLLFFAFAGYARIATLGEEVRDPARTIPRAVPIALGITLAVYALVSVSVLAVLGPGGLAAASAPLADAVRAAGASWLVPVVRAGAAVAALGSLLALILGVSRTTLAMARDRHLPHVLAAVHPRFGVPHHAEPAVGAVVAVLAATADVRGAIGFSSFGVLVYYAVANASAWTLTAGEGRPPRIVPVLGLAGCLVLAFALPVASVVTGGAVLAAGAAAYGVRRLVAARR</sequence>
<keyword evidence="8" id="KW-1185">Reference proteome</keyword>
<keyword evidence="2" id="KW-1003">Cell membrane</keyword>
<feature type="transmembrane region" description="Helical" evidence="6">
    <location>
        <begin position="345"/>
        <end position="367"/>
    </location>
</feature>
<keyword evidence="3 6" id="KW-0812">Transmembrane</keyword>
<proteinExistence type="predicted"/>
<keyword evidence="5 6" id="KW-0472">Membrane</keyword>
<gene>
    <name evidence="7" type="ORF">M1E25_05635</name>
</gene>
<evidence type="ECO:0000256" key="1">
    <source>
        <dbReference type="ARBA" id="ARBA00004651"/>
    </source>
</evidence>
<keyword evidence="4 6" id="KW-1133">Transmembrane helix</keyword>
<comment type="subcellular location">
    <subcellularLocation>
        <location evidence="1">Cell membrane</location>
        <topology evidence="1">Multi-pass membrane protein</topology>
    </subcellularLocation>
</comment>
<feature type="transmembrane region" description="Helical" evidence="6">
    <location>
        <begin position="190"/>
        <end position="208"/>
    </location>
</feature>
<feature type="transmembrane region" description="Helical" evidence="6">
    <location>
        <begin position="119"/>
        <end position="141"/>
    </location>
</feature>
<dbReference type="PANTHER" id="PTHR42770">
    <property type="entry name" value="AMINO ACID TRANSPORTER-RELATED"/>
    <property type="match status" value="1"/>
</dbReference>
<evidence type="ECO:0000313" key="7">
    <source>
        <dbReference type="EMBL" id="MCM2576842.1"/>
    </source>
</evidence>
<evidence type="ECO:0000256" key="2">
    <source>
        <dbReference type="ARBA" id="ARBA00022475"/>
    </source>
</evidence>
<dbReference type="Pfam" id="PF13520">
    <property type="entry name" value="AA_permease_2"/>
    <property type="match status" value="1"/>
</dbReference>
<feature type="transmembrane region" description="Helical" evidence="6">
    <location>
        <begin position="21"/>
        <end position="39"/>
    </location>
</feature>
<dbReference type="RefSeq" id="WP_251410549.1">
    <property type="nucleotide sequence ID" value="NZ_JAMQGM010000013.1"/>
</dbReference>
<evidence type="ECO:0000313" key="8">
    <source>
        <dbReference type="Proteomes" id="UP001167160"/>
    </source>
</evidence>
<feature type="transmembrane region" description="Helical" evidence="6">
    <location>
        <begin position="387"/>
        <end position="414"/>
    </location>
</feature>
<evidence type="ECO:0000256" key="6">
    <source>
        <dbReference type="SAM" id="Phobius"/>
    </source>
</evidence>
<dbReference type="Gene3D" id="1.20.1740.10">
    <property type="entry name" value="Amino acid/polyamine transporter I"/>
    <property type="match status" value="1"/>
</dbReference>
<feature type="transmembrane region" description="Helical" evidence="6">
    <location>
        <begin position="271"/>
        <end position="296"/>
    </location>
</feature>
<feature type="transmembrane region" description="Helical" evidence="6">
    <location>
        <begin position="228"/>
        <end position="251"/>
    </location>
</feature>
<accession>A0ABT0X5B2</accession>
<organism evidence="7 8">
    <name type="scientific">Streptomyces meridianus</name>
    <dbReference type="NCBI Taxonomy" id="2938945"/>
    <lineage>
        <taxon>Bacteria</taxon>
        <taxon>Bacillati</taxon>
        <taxon>Actinomycetota</taxon>
        <taxon>Actinomycetes</taxon>
        <taxon>Kitasatosporales</taxon>
        <taxon>Streptomycetaceae</taxon>
        <taxon>Streptomyces</taxon>
    </lineage>
</organism>
<feature type="transmembrane region" description="Helical" evidence="6">
    <location>
        <begin position="45"/>
        <end position="65"/>
    </location>
</feature>
<feature type="transmembrane region" description="Helical" evidence="6">
    <location>
        <begin position="92"/>
        <end position="113"/>
    </location>
</feature>
<comment type="caution">
    <text evidence="7">The sequence shown here is derived from an EMBL/GenBank/DDBJ whole genome shotgun (WGS) entry which is preliminary data.</text>
</comment>
<dbReference type="PIRSF" id="PIRSF006060">
    <property type="entry name" value="AA_transporter"/>
    <property type="match status" value="1"/>
</dbReference>